<dbReference type="Gene3D" id="1.10.10.10">
    <property type="entry name" value="Winged helix-like DNA-binding domain superfamily/Winged helix DNA-binding domain"/>
    <property type="match status" value="1"/>
</dbReference>
<dbReference type="SMART" id="SM00956">
    <property type="entry name" value="RQC"/>
    <property type="match status" value="1"/>
</dbReference>
<dbReference type="GO" id="GO:0030894">
    <property type="term" value="C:replisome"/>
    <property type="evidence" value="ECO:0007669"/>
    <property type="project" value="TreeGrafter"/>
</dbReference>
<dbReference type="GO" id="GO:0006281">
    <property type="term" value="P:DNA repair"/>
    <property type="evidence" value="ECO:0007669"/>
    <property type="project" value="UniProtKB-KW"/>
</dbReference>
<dbReference type="InterPro" id="IPR044876">
    <property type="entry name" value="HRDC_dom_sf"/>
</dbReference>
<protein>
    <recommendedName>
        <fullName evidence="16">DNA helicase RecQ</fullName>
        <ecNumber evidence="16">5.6.2.4</ecNumber>
    </recommendedName>
</protein>
<comment type="caution">
    <text evidence="20">The sequence shown here is derived from an EMBL/GenBank/DDBJ whole genome shotgun (WGS) entry which is preliminary data.</text>
</comment>
<dbReference type="InterPro" id="IPR011545">
    <property type="entry name" value="DEAD/DEAH_box_helicase_dom"/>
</dbReference>
<dbReference type="GO" id="GO:0005737">
    <property type="term" value="C:cytoplasm"/>
    <property type="evidence" value="ECO:0007669"/>
    <property type="project" value="TreeGrafter"/>
</dbReference>
<keyword evidence="10" id="KW-0067">ATP-binding</keyword>
<dbReference type="SUPFAM" id="SSF46785">
    <property type="entry name" value="Winged helix' DNA-binding domain"/>
    <property type="match status" value="1"/>
</dbReference>
<dbReference type="Gene3D" id="1.10.150.80">
    <property type="entry name" value="HRDC domain"/>
    <property type="match status" value="1"/>
</dbReference>
<evidence type="ECO:0000256" key="1">
    <source>
        <dbReference type="ARBA" id="ARBA00001946"/>
    </source>
</evidence>
<evidence type="ECO:0000256" key="14">
    <source>
        <dbReference type="ARBA" id="ARBA00023235"/>
    </source>
</evidence>
<dbReference type="InterPro" id="IPR010997">
    <property type="entry name" value="HRDC-like_sf"/>
</dbReference>
<dbReference type="SUPFAM" id="SSF52540">
    <property type="entry name" value="P-loop containing nucleoside triphosphate hydrolases"/>
    <property type="match status" value="1"/>
</dbReference>
<comment type="cofactor">
    <cofactor evidence="2">
        <name>Zn(2+)</name>
        <dbReference type="ChEBI" id="CHEBI:29105"/>
    </cofactor>
</comment>
<dbReference type="PANTHER" id="PTHR13710:SF105">
    <property type="entry name" value="ATP-DEPENDENT DNA HELICASE Q1"/>
    <property type="match status" value="1"/>
</dbReference>
<dbReference type="InterPro" id="IPR004589">
    <property type="entry name" value="DNA_helicase_ATP-dep_RecQ"/>
</dbReference>
<dbReference type="FunFam" id="3.40.50.300:FF:001456">
    <property type="entry name" value="ATP-dependent DNA helicase"/>
    <property type="match status" value="1"/>
</dbReference>
<dbReference type="EMBL" id="SLUN01000022">
    <property type="protein sequence ID" value="TCL63032.1"/>
    <property type="molecule type" value="Genomic_DNA"/>
</dbReference>
<name>A0A4R1RC46_HYDET</name>
<sequence length="727" mass="82065">MLEQAKLTLKKYYGYDSFRPGQESIIASILSGKDTFVIMPTGAGKSLCFQIPALQLPGITLVISPLISLMKDQVDALGTLGIAAAYINSSLSYSEVRKRVAETRAGRYKLLYVAPERLQLESFRQLLTTLPVSMVAIDEAHCVSQWGHDFRPAYLAIGPFLQELGQRPVVAAFTATATPEIKQDIVRQLGLADPRIFVTGFNRENLHLAVRTLRGKEKRQFILEYVTARAEQAGIIYTATRKETEELCNFLNENGLTAGKYHAGMADAERKRNQENFIYDNLRLMVATNAFGMGIDKSNVRFVIHYNMPKNIEAYYQEAGRAGRDGEPAECILLFGAQDIVLQKFLIEQSVPHPERRKYEMAKLQSMVEYCQTSRCLRHFILNYFGESDAPEECGTCSNCGNEREVQDVTAAAHTILSCLIDLRERFGVRTLVEVLSGSRGKKVRDNHFERLPRFGALAQQYPQSEIQGLVGWLVTEGYLRQSDGQYPVLKLTDSGRKVLEEQVRLERIVPKQVPLQANSVGDDSLFQILRRLRRTIAERENLPPYLIFSDSTLRELCQRRPNTRSKMLAVKGVGEFKFNKYGAEFLEAIRAYLNEIPPEAEWTPNRGGAAETAAPPPAARAAGAPSHLITFEMHRQGDAMDKIAQVRNLKLLTVQEHLLRCAGEGMTIDWSCLIPEEYEALILSKIDEVGPRYLRPIKERLPEEIDYLMIKAVLLKHKARWESELS</sequence>
<dbReference type="InterPro" id="IPR036388">
    <property type="entry name" value="WH-like_DNA-bd_sf"/>
</dbReference>
<keyword evidence="13" id="KW-0234">DNA repair</keyword>
<dbReference type="InterPro" id="IPR002121">
    <property type="entry name" value="HRDC_dom"/>
</dbReference>
<keyword evidence="21" id="KW-1185">Reference proteome</keyword>
<dbReference type="EC" id="5.6.2.4" evidence="16"/>
<dbReference type="InterPro" id="IPR036390">
    <property type="entry name" value="WH_DNA-bd_sf"/>
</dbReference>
<dbReference type="InterPro" id="IPR001650">
    <property type="entry name" value="Helicase_C-like"/>
</dbReference>
<comment type="similarity">
    <text evidence="3">Belongs to the helicase family. RecQ subfamily.</text>
</comment>
<organism evidence="20 21">
    <name type="scientific">Hydrogenispora ethanolica</name>
    <dbReference type="NCBI Taxonomy" id="1082276"/>
    <lineage>
        <taxon>Bacteria</taxon>
        <taxon>Bacillati</taxon>
        <taxon>Bacillota</taxon>
        <taxon>Hydrogenispora</taxon>
    </lineage>
</organism>
<keyword evidence="5" id="KW-0547">Nucleotide-binding</keyword>
<dbReference type="PROSITE" id="PS51192">
    <property type="entry name" value="HELICASE_ATP_BIND_1"/>
    <property type="match status" value="1"/>
</dbReference>
<evidence type="ECO:0000256" key="15">
    <source>
        <dbReference type="ARBA" id="ARBA00034617"/>
    </source>
</evidence>
<dbReference type="GO" id="GO:0009378">
    <property type="term" value="F:four-way junction helicase activity"/>
    <property type="evidence" value="ECO:0007669"/>
    <property type="project" value="TreeGrafter"/>
</dbReference>
<accession>A0A4R1RC46</accession>
<dbReference type="InterPro" id="IPR014001">
    <property type="entry name" value="Helicase_ATP-bd"/>
</dbReference>
<evidence type="ECO:0000259" key="18">
    <source>
        <dbReference type="PROSITE" id="PS51192"/>
    </source>
</evidence>
<proteinExistence type="inferred from homology"/>
<dbReference type="Pfam" id="PF00271">
    <property type="entry name" value="Helicase_C"/>
    <property type="match status" value="1"/>
</dbReference>
<evidence type="ECO:0000259" key="19">
    <source>
        <dbReference type="PROSITE" id="PS51194"/>
    </source>
</evidence>
<dbReference type="PROSITE" id="PS50967">
    <property type="entry name" value="HRDC"/>
    <property type="match status" value="1"/>
</dbReference>
<gene>
    <name evidence="20" type="ORF">EDC14_102288</name>
</gene>
<dbReference type="PANTHER" id="PTHR13710">
    <property type="entry name" value="DNA HELICASE RECQ FAMILY MEMBER"/>
    <property type="match status" value="1"/>
</dbReference>
<evidence type="ECO:0000256" key="9">
    <source>
        <dbReference type="ARBA" id="ARBA00022833"/>
    </source>
</evidence>
<dbReference type="Pfam" id="PF09382">
    <property type="entry name" value="RQC"/>
    <property type="match status" value="1"/>
</dbReference>
<dbReference type="Gene3D" id="3.40.50.300">
    <property type="entry name" value="P-loop containing nucleotide triphosphate hydrolases"/>
    <property type="match status" value="2"/>
</dbReference>
<dbReference type="AlphaFoldDB" id="A0A4R1RC46"/>
<feature type="domain" description="Helicase C-terminal" evidence="19">
    <location>
        <begin position="221"/>
        <end position="365"/>
    </location>
</feature>
<evidence type="ECO:0000256" key="13">
    <source>
        <dbReference type="ARBA" id="ARBA00023204"/>
    </source>
</evidence>
<evidence type="ECO:0000256" key="11">
    <source>
        <dbReference type="ARBA" id="ARBA00023125"/>
    </source>
</evidence>
<dbReference type="CDD" id="cd17920">
    <property type="entry name" value="DEXHc_RecQ"/>
    <property type="match status" value="1"/>
</dbReference>
<evidence type="ECO:0000256" key="4">
    <source>
        <dbReference type="ARBA" id="ARBA00022723"/>
    </source>
</evidence>
<dbReference type="SMART" id="SM00341">
    <property type="entry name" value="HRDC"/>
    <property type="match status" value="1"/>
</dbReference>
<dbReference type="GO" id="GO:0043590">
    <property type="term" value="C:bacterial nucleoid"/>
    <property type="evidence" value="ECO:0007669"/>
    <property type="project" value="TreeGrafter"/>
</dbReference>
<dbReference type="CDD" id="cd18794">
    <property type="entry name" value="SF2_C_RecQ"/>
    <property type="match status" value="1"/>
</dbReference>
<keyword evidence="12" id="KW-0233">DNA recombination</keyword>
<dbReference type="SMART" id="SM00487">
    <property type="entry name" value="DEXDc"/>
    <property type="match status" value="1"/>
</dbReference>
<keyword evidence="7" id="KW-0378">Hydrolase</keyword>
<dbReference type="NCBIfam" id="TIGR00614">
    <property type="entry name" value="recQ_fam"/>
    <property type="match status" value="1"/>
</dbReference>
<evidence type="ECO:0000256" key="12">
    <source>
        <dbReference type="ARBA" id="ARBA00023172"/>
    </source>
</evidence>
<dbReference type="Pfam" id="PF00270">
    <property type="entry name" value="DEAD"/>
    <property type="match status" value="1"/>
</dbReference>
<evidence type="ECO:0000256" key="8">
    <source>
        <dbReference type="ARBA" id="ARBA00022806"/>
    </source>
</evidence>
<keyword evidence="14" id="KW-0413">Isomerase</keyword>
<reference evidence="20 21" key="1">
    <citation type="submission" date="2019-03" db="EMBL/GenBank/DDBJ databases">
        <title>Genomic Encyclopedia of Type Strains, Phase IV (KMG-IV): sequencing the most valuable type-strain genomes for metagenomic binning, comparative biology and taxonomic classification.</title>
        <authorList>
            <person name="Goeker M."/>
        </authorList>
    </citation>
    <scope>NUCLEOTIDE SEQUENCE [LARGE SCALE GENOMIC DNA]</scope>
    <source>
        <strain evidence="20 21">LX-B</strain>
    </source>
</reference>
<keyword evidence="11" id="KW-0238">DNA-binding</keyword>
<dbReference type="GO" id="GO:0003677">
    <property type="term" value="F:DNA binding"/>
    <property type="evidence" value="ECO:0007669"/>
    <property type="project" value="UniProtKB-KW"/>
</dbReference>
<dbReference type="PROSITE" id="PS51194">
    <property type="entry name" value="HELICASE_CTER"/>
    <property type="match status" value="1"/>
</dbReference>
<dbReference type="Pfam" id="PF16124">
    <property type="entry name" value="RecQ_Zn_bind"/>
    <property type="match status" value="1"/>
</dbReference>
<dbReference type="Pfam" id="PF00570">
    <property type="entry name" value="HRDC"/>
    <property type="match status" value="1"/>
</dbReference>
<dbReference type="RefSeq" id="WP_132015495.1">
    <property type="nucleotide sequence ID" value="NZ_SLUN01000022.1"/>
</dbReference>
<dbReference type="GO" id="GO:0043138">
    <property type="term" value="F:3'-5' DNA helicase activity"/>
    <property type="evidence" value="ECO:0007669"/>
    <property type="project" value="UniProtKB-EC"/>
</dbReference>
<dbReference type="NCBIfam" id="TIGR01389">
    <property type="entry name" value="recQ"/>
    <property type="match status" value="1"/>
</dbReference>
<keyword evidence="4" id="KW-0479">Metal-binding</keyword>
<dbReference type="InterPro" id="IPR027417">
    <property type="entry name" value="P-loop_NTPase"/>
</dbReference>
<dbReference type="GO" id="GO:0006260">
    <property type="term" value="P:DNA replication"/>
    <property type="evidence" value="ECO:0007669"/>
    <property type="project" value="InterPro"/>
</dbReference>
<dbReference type="InterPro" id="IPR006293">
    <property type="entry name" value="DNA_helicase_ATP-dep_RecQ_bac"/>
</dbReference>
<evidence type="ECO:0000313" key="20">
    <source>
        <dbReference type="EMBL" id="TCL63032.1"/>
    </source>
</evidence>
<evidence type="ECO:0000256" key="6">
    <source>
        <dbReference type="ARBA" id="ARBA00022763"/>
    </source>
</evidence>
<keyword evidence="8 20" id="KW-0347">Helicase</keyword>
<keyword evidence="9" id="KW-0862">Zinc</keyword>
<dbReference type="GO" id="GO:0046872">
    <property type="term" value="F:metal ion binding"/>
    <property type="evidence" value="ECO:0007669"/>
    <property type="project" value="UniProtKB-KW"/>
</dbReference>
<comment type="cofactor">
    <cofactor evidence="1">
        <name>Mg(2+)</name>
        <dbReference type="ChEBI" id="CHEBI:18420"/>
    </cofactor>
</comment>
<feature type="domain" description="HRDC" evidence="17">
    <location>
        <begin position="520"/>
        <end position="600"/>
    </location>
</feature>
<evidence type="ECO:0000256" key="7">
    <source>
        <dbReference type="ARBA" id="ARBA00022801"/>
    </source>
</evidence>
<dbReference type="InterPro" id="IPR018982">
    <property type="entry name" value="RQC_domain"/>
</dbReference>
<feature type="domain" description="Helicase ATP-binding" evidence="18">
    <location>
        <begin position="26"/>
        <end position="195"/>
    </location>
</feature>
<dbReference type="FunFam" id="3.40.50.300:FF:000296">
    <property type="entry name" value="ATP-dependent DNA helicase RecQ"/>
    <property type="match status" value="1"/>
</dbReference>
<evidence type="ECO:0000259" key="17">
    <source>
        <dbReference type="PROSITE" id="PS50967"/>
    </source>
</evidence>
<evidence type="ECO:0000256" key="5">
    <source>
        <dbReference type="ARBA" id="ARBA00022741"/>
    </source>
</evidence>
<dbReference type="OrthoDB" id="9763310at2"/>
<dbReference type="SMART" id="SM00490">
    <property type="entry name" value="HELICc"/>
    <property type="match status" value="1"/>
</dbReference>
<dbReference type="InterPro" id="IPR032284">
    <property type="entry name" value="RecQ_Zn-bd"/>
</dbReference>
<evidence type="ECO:0000256" key="2">
    <source>
        <dbReference type="ARBA" id="ARBA00001947"/>
    </source>
</evidence>
<dbReference type="GO" id="GO:0006310">
    <property type="term" value="P:DNA recombination"/>
    <property type="evidence" value="ECO:0007669"/>
    <property type="project" value="UniProtKB-UniRule"/>
</dbReference>
<comment type="catalytic activity">
    <reaction evidence="15">
        <text>Couples ATP hydrolysis with the unwinding of duplex DNA by translocating in the 3'-5' direction.</text>
        <dbReference type="EC" id="5.6.2.4"/>
    </reaction>
</comment>
<dbReference type="InterPro" id="IPR029491">
    <property type="entry name" value="Helicase_HTH"/>
</dbReference>
<dbReference type="SUPFAM" id="SSF47819">
    <property type="entry name" value="HRDC-like"/>
    <property type="match status" value="1"/>
</dbReference>
<evidence type="ECO:0000256" key="10">
    <source>
        <dbReference type="ARBA" id="ARBA00022840"/>
    </source>
</evidence>
<keyword evidence="6" id="KW-0227">DNA damage</keyword>
<evidence type="ECO:0000256" key="3">
    <source>
        <dbReference type="ARBA" id="ARBA00005446"/>
    </source>
</evidence>
<dbReference type="GO" id="GO:0016787">
    <property type="term" value="F:hydrolase activity"/>
    <property type="evidence" value="ECO:0007669"/>
    <property type="project" value="UniProtKB-KW"/>
</dbReference>
<evidence type="ECO:0000313" key="21">
    <source>
        <dbReference type="Proteomes" id="UP000295008"/>
    </source>
</evidence>
<dbReference type="GO" id="GO:0009432">
    <property type="term" value="P:SOS response"/>
    <property type="evidence" value="ECO:0007669"/>
    <property type="project" value="UniProtKB-UniRule"/>
</dbReference>
<dbReference type="GO" id="GO:0005524">
    <property type="term" value="F:ATP binding"/>
    <property type="evidence" value="ECO:0007669"/>
    <property type="project" value="UniProtKB-KW"/>
</dbReference>
<dbReference type="Pfam" id="PF14493">
    <property type="entry name" value="HTH_40"/>
    <property type="match status" value="1"/>
</dbReference>
<dbReference type="Proteomes" id="UP000295008">
    <property type="component" value="Unassembled WGS sequence"/>
</dbReference>
<evidence type="ECO:0000256" key="16">
    <source>
        <dbReference type="NCBIfam" id="TIGR01389"/>
    </source>
</evidence>